<evidence type="ECO:0000313" key="1">
    <source>
        <dbReference type="EMBL" id="APX25121.1"/>
    </source>
</evidence>
<keyword evidence="2" id="KW-1185">Reference proteome</keyword>
<evidence type="ECO:0000313" key="2">
    <source>
        <dbReference type="Proteomes" id="UP000186559"/>
    </source>
</evidence>
<dbReference type="KEGG" id="tpro:Ga0080559_TMP4325"/>
<sequence length="42" mass="4250">MSAIAADRASPDIAGPLRLESARTAREGHVGALGHGLARIPS</sequence>
<dbReference type="Proteomes" id="UP000186559">
    <property type="component" value="Chromosome"/>
</dbReference>
<proteinExistence type="predicted"/>
<protein>
    <submittedName>
        <fullName evidence="1">Uncharacterized protein</fullName>
    </submittedName>
</protein>
<organism evidence="1 2">
    <name type="scientific">Salipiger profundus</name>
    <dbReference type="NCBI Taxonomy" id="1229727"/>
    <lineage>
        <taxon>Bacteria</taxon>
        <taxon>Pseudomonadati</taxon>
        <taxon>Pseudomonadota</taxon>
        <taxon>Alphaproteobacteria</taxon>
        <taxon>Rhodobacterales</taxon>
        <taxon>Roseobacteraceae</taxon>
        <taxon>Salipiger</taxon>
    </lineage>
</organism>
<accession>A0A1U7DAD3</accession>
<reference evidence="1 2" key="1">
    <citation type="submission" date="2016-03" db="EMBL/GenBank/DDBJ databases">
        <title>Deep-sea bacteria in the southern Pacific.</title>
        <authorList>
            <person name="Tang K."/>
        </authorList>
    </citation>
    <scope>NUCLEOTIDE SEQUENCE [LARGE SCALE GENOMIC DNA]</scope>
    <source>
        <strain evidence="1 2">JLT2016</strain>
    </source>
</reference>
<gene>
    <name evidence="1" type="ORF">Ga0080559_TMP4325</name>
</gene>
<dbReference type="AlphaFoldDB" id="A0A1U7DAD3"/>
<dbReference type="EMBL" id="CP014796">
    <property type="protein sequence ID" value="APX25121.1"/>
    <property type="molecule type" value="Genomic_DNA"/>
</dbReference>
<dbReference type="STRING" id="1229727.Ga0080559_TMP4325"/>
<name>A0A1U7DAD3_9RHOB</name>